<feature type="domain" description="FHA" evidence="2">
    <location>
        <begin position="158"/>
        <end position="216"/>
    </location>
</feature>
<evidence type="ECO:0000313" key="4">
    <source>
        <dbReference type="Proteomes" id="UP000311382"/>
    </source>
</evidence>
<evidence type="ECO:0000313" key="3">
    <source>
        <dbReference type="EMBL" id="TNY22590.1"/>
    </source>
</evidence>
<dbReference type="Pfam" id="PF00498">
    <property type="entry name" value="FHA"/>
    <property type="match status" value="1"/>
</dbReference>
<sequence length="242" mass="26238">MLPYDGEPVHAPSTSAWQWDAAYSLYFNPTTQQWAKPRPDGGWDYAGGVATEAESQPEAAAEAGDEGTRDRVTTTTSRSRRAQVGYGDVDEGNPPPEGAPAVPEDQRWPGSPSRSPSPSPPDPFAHAPLLRLVVHRRPPPSVLPPPQSVASLDPAEPVSIGRDKSFERRIRLRELAVSKTHCTLFWAVEPEADDRGYWAVVDNASTHGTFVGGGERGHSEVRLSEPKVASVPSQLHHLECVS</sequence>
<reference evidence="3 4" key="1">
    <citation type="submission" date="2019-03" db="EMBL/GenBank/DDBJ databases">
        <title>Rhodosporidium diobovatum UCD-FST 08-225 genome sequencing, assembly, and annotation.</title>
        <authorList>
            <person name="Fakankun I.U."/>
            <person name="Fristensky B."/>
            <person name="Levin D.B."/>
        </authorList>
    </citation>
    <scope>NUCLEOTIDE SEQUENCE [LARGE SCALE GENOMIC DNA]</scope>
    <source>
        <strain evidence="3 4">UCD-FST 08-225</strain>
    </source>
</reference>
<dbReference type="InterPro" id="IPR008984">
    <property type="entry name" value="SMAD_FHA_dom_sf"/>
</dbReference>
<dbReference type="InterPro" id="IPR000253">
    <property type="entry name" value="FHA_dom"/>
</dbReference>
<keyword evidence="4" id="KW-1185">Reference proteome</keyword>
<dbReference type="Proteomes" id="UP000311382">
    <property type="component" value="Unassembled WGS sequence"/>
</dbReference>
<dbReference type="STRING" id="5288.A0A5C5G0D6"/>
<dbReference type="EMBL" id="SOZI01000023">
    <property type="protein sequence ID" value="TNY22590.1"/>
    <property type="molecule type" value="Genomic_DNA"/>
</dbReference>
<feature type="compositionally biased region" description="Low complexity" evidence="1">
    <location>
        <begin position="50"/>
        <end position="62"/>
    </location>
</feature>
<dbReference type="Gene3D" id="2.60.200.20">
    <property type="match status" value="1"/>
</dbReference>
<evidence type="ECO:0000259" key="2">
    <source>
        <dbReference type="PROSITE" id="PS50006"/>
    </source>
</evidence>
<name>A0A5C5G0D6_9BASI</name>
<comment type="caution">
    <text evidence="3">The sequence shown here is derived from an EMBL/GenBank/DDBJ whole genome shotgun (WGS) entry which is preliminary data.</text>
</comment>
<protein>
    <recommendedName>
        <fullName evidence="2">FHA domain-containing protein</fullName>
    </recommendedName>
</protein>
<evidence type="ECO:0000256" key="1">
    <source>
        <dbReference type="SAM" id="MobiDB-lite"/>
    </source>
</evidence>
<gene>
    <name evidence="3" type="ORF">DMC30DRAFT_348699</name>
</gene>
<dbReference type="SUPFAM" id="SSF49879">
    <property type="entry name" value="SMAD/FHA domain"/>
    <property type="match status" value="1"/>
</dbReference>
<accession>A0A5C5G0D6</accession>
<dbReference type="PANTHER" id="PTHR23106">
    <property type="entry name" value="ANGIOGENIC FACTOR WITH G PATCH AND FHA DOMAINS 1"/>
    <property type="match status" value="1"/>
</dbReference>
<dbReference type="PANTHER" id="PTHR23106:SF24">
    <property type="entry name" value="ANGIOGENIC FACTOR WITH G PATCH AND FHA DOMAINS 1"/>
    <property type="match status" value="1"/>
</dbReference>
<feature type="region of interest" description="Disordered" evidence="1">
    <location>
        <begin position="32"/>
        <end position="157"/>
    </location>
</feature>
<proteinExistence type="predicted"/>
<dbReference type="InterPro" id="IPR053027">
    <property type="entry name" value="AGGF1"/>
</dbReference>
<organism evidence="3 4">
    <name type="scientific">Rhodotorula diobovata</name>
    <dbReference type="NCBI Taxonomy" id="5288"/>
    <lineage>
        <taxon>Eukaryota</taxon>
        <taxon>Fungi</taxon>
        <taxon>Dikarya</taxon>
        <taxon>Basidiomycota</taxon>
        <taxon>Pucciniomycotina</taxon>
        <taxon>Microbotryomycetes</taxon>
        <taxon>Sporidiobolales</taxon>
        <taxon>Sporidiobolaceae</taxon>
        <taxon>Rhodotorula</taxon>
    </lineage>
</organism>
<dbReference type="AlphaFoldDB" id="A0A5C5G0D6"/>
<dbReference type="PROSITE" id="PS50006">
    <property type="entry name" value="FHA_DOMAIN"/>
    <property type="match status" value="1"/>
</dbReference>
<dbReference type="OrthoDB" id="21470at2759"/>
<dbReference type="SMART" id="SM00240">
    <property type="entry name" value="FHA"/>
    <property type="match status" value="1"/>
</dbReference>